<feature type="active site" description="Charge relay system" evidence="2">
    <location>
        <position position="279"/>
    </location>
</feature>
<dbReference type="SUPFAM" id="SSF53474">
    <property type="entry name" value="alpha/beta-Hydrolases"/>
    <property type="match status" value="1"/>
</dbReference>
<dbReference type="AlphaFoldDB" id="A0A520LJK1"/>
<dbReference type="PANTHER" id="PTHR10794:SF63">
    <property type="entry name" value="ALPHA_BETA HYDROLASE 1, ISOFORM A"/>
    <property type="match status" value="1"/>
</dbReference>
<protein>
    <submittedName>
        <fullName evidence="4">Alpha/beta fold hydrolase</fullName>
    </submittedName>
</protein>
<sequence>MKIKENHEFIPPFIIRNKHIQSIMNSLGPRKFQANKILNELKSKRVVIKTKKDVRLIAEHTVSSAERPQRKIKYLVVLLHGWEGSSESAYMVTTTNTLLVNGFDVLRLNFRDHGDSHYLNKELFNSTRIEEVGDAIQEFKEQNQYQKILLGGFSLGGNFALRISSDRGNDLSIAATIAICPPIDPNNALRKMNDSLFIYHYYFIKRWRRSLHKKLKYFPNKTIEELLKKAKTLKSMNETFIPKLTEFSTPEDYFESYALSGERLNAISSPTHIIMSKDDPIIPSEDISKICENEHIHHEIYRYGGHCGFIENLKGESWLQTRFVMLFERYL</sequence>
<comment type="caution">
    <text evidence="4">The sequence shown here is derived from an EMBL/GenBank/DDBJ whole genome shotgun (WGS) entry which is preliminary data.</text>
</comment>
<dbReference type="Gene3D" id="3.40.50.1820">
    <property type="entry name" value="alpha/beta hydrolase"/>
    <property type="match status" value="1"/>
</dbReference>
<feature type="active site" description="Charge relay system" evidence="2">
    <location>
        <position position="306"/>
    </location>
</feature>
<dbReference type="GO" id="GO:0047372">
    <property type="term" value="F:monoacylglycerol lipase activity"/>
    <property type="evidence" value="ECO:0007669"/>
    <property type="project" value="TreeGrafter"/>
</dbReference>
<proteinExistence type="inferred from homology"/>
<organism evidence="4 5">
    <name type="scientific">SAR92 clade bacterium</name>
    <dbReference type="NCBI Taxonomy" id="2315479"/>
    <lineage>
        <taxon>Bacteria</taxon>
        <taxon>Pseudomonadati</taxon>
        <taxon>Pseudomonadota</taxon>
        <taxon>Gammaproteobacteria</taxon>
        <taxon>Cellvibrionales</taxon>
        <taxon>Porticoccaceae</taxon>
        <taxon>SAR92 clade</taxon>
    </lineage>
</organism>
<dbReference type="GO" id="GO:0034338">
    <property type="term" value="F:short-chain carboxylesterase activity"/>
    <property type="evidence" value="ECO:0007669"/>
    <property type="project" value="TreeGrafter"/>
</dbReference>
<evidence type="ECO:0000256" key="2">
    <source>
        <dbReference type="PIRSR" id="PIRSR005211-1"/>
    </source>
</evidence>
<dbReference type="Proteomes" id="UP000318148">
    <property type="component" value="Unassembled WGS sequence"/>
</dbReference>
<dbReference type="PIRSF" id="PIRSF005211">
    <property type="entry name" value="Ab_hydro_YheT"/>
    <property type="match status" value="1"/>
</dbReference>
<comment type="similarity">
    <text evidence="1">Belongs to the AB hydrolase superfamily. AB hydrolase 4 family.</text>
</comment>
<evidence type="ECO:0000313" key="5">
    <source>
        <dbReference type="Proteomes" id="UP000318148"/>
    </source>
</evidence>
<accession>A0A520LJK1</accession>
<reference evidence="4 5" key="1">
    <citation type="submission" date="2019-02" db="EMBL/GenBank/DDBJ databases">
        <title>Prokaryotic population dynamics and viral predation in marine succession experiment using metagenomics: the confinement effect.</title>
        <authorList>
            <person name="Haro-Moreno J.M."/>
            <person name="Rodriguez-Valera F."/>
            <person name="Lopez-Perez M."/>
        </authorList>
    </citation>
    <scope>NUCLEOTIDE SEQUENCE [LARGE SCALE GENOMIC DNA]</scope>
    <source>
        <strain evidence="4">MED-G169</strain>
    </source>
</reference>
<feature type="domain" description="AB hydrolase-1" evidence="3">
    <location>
        <begin position="75"/>
        <end position="312"/>
    </location>
</feature>
<dbReference type="InterPro" id="IPR050960">
    <property type="entry name" value="AB_hydrolase_4_sf"/>
</dbReference>
<keyword evidence="4" id="KW-0378">Hydrolase</keyword>
<dbReference type="InterPro" id="IPR000073">
    <property type="entry name" value="AB_hydrolase_1"/>
</dbReference>
<name>A0A520LJK1_9GAMM</name>
<dbReference type="Pfam" id="PF00561">
    <property type="entry name" value="Abhydrolase_1"/>
    <property type="match status" value="1"/>
</dbReference>
<dbReference type="PANTHER" id="PTHR10794">
    <property type="entry name" value="ABHYDROLASE DOMAIN-CONTAINING PROTEIN"/>
    <property type="match status" value="1"/>
</dbReference>
<dbReference type="EMBL" id="SHBO01000075">
    <property type="protein sequence ID" value="RZO02591.1"/>
    <property type="molecule type" value="Genomic_DNA"/>
</dbReference>
<dbReference type="InterPro" id="IPR029058">
    <property type="entry name" value="AB_hydrolase_fold"/>
</dbReference>
<evidence type="ECO:0000256" key="1">
    <source>
        <dbReference type="ARBA" id="ARBA00010884"/>
    </source>
</evidence>
<feature type="active site" description="Charge relay system" evidence="2">
    <location>
        <position position="154"/>
    </location>
</feature>
<gene>
    <name evidence="4" type="ORF">EVB02_04495</name>
</gene>
<dbReference type="InterPro" id="IPR012020">
    <property type="entry name" value="ABHD4"/>
</dbReference>
<evidence type="ECO:0000259" key="3">
    <source>
        <dbReference type="Pfam" id="PF00561"/>
    </source>
</evidence>
<evidence type="ECO:0000313" key="4">
    <source>
        <dbReference type="EMBL" id="RZO02591.1"/>
    </source>
</evidence>